<evidence type="ECO:0000256" key="9">
    <source>
        <dbReference type="SAM" id="Phobius"/>
    </source>
</evidence>
<feature type="transmembrane region" description="Helical" evidence="9">
    <location>
        <begin position="227"/>
        <end position="249"/>
    </location>
</feature>
<evidence type="ECO:0000256" key="6">
    <source>
        <dbReference type="ARBA" id="ARBA00022989"/>
    </source>
</evidence>
<reference evidence="10 11" key="1">
    <citation type="submission" date="2018-05" db="EMBL/GenBank/DDBJ databases">
        <title>Genetic diversity of glacier-inhabiting Cryobacterium bacteria in China and description of Cryobacterium mengkeensis sp. nov. and Arthrobacter glacialis sp. nov.</title>
        <authorList>
            <person name="Liu Q."/>
            <person name="Xin Y.-H."/>
        </authorList>
    </citation>
    <scope>NUCLEOTIDE SEQUENCE [LARGE SCALE GENOMIC DNA]</scope>
    <source>
        <strain evidence="10 11">SK-1</strain>
    </source>
</reference>
<dbReference type="InterPro" id="IPR050297">
    <property type="entry name" value="LipidA_mod_glycosyltrf_83"/>
</dbReference>
<dbReference type="OrthoDB" id="5318634at2"/>
<feature type="transmembrane region" description="Helical" evidence="9">
    <location>
        <begin position="99"/>
        <end position="117"/>
    </location>
</feature>
<evidence type="ECO:0000313" key="11">
    <source>
        <dbReference type="Proteomes" id="UP000246722"/>
    </source>
</evidence>
<gene>
    <name evidence="10" type="ORF">CTB96_09200</name>
</gene>
<keyword evidence="7 9" id="KW-0472">Membrane</keyword>
<sequence>MTTTASIARRVGTGSGRPPRARVRRDALLVGIIGTLLTFAWAWQPSLWFDEAATVSATMRSWPELGRMLGSVDAVHGLYYAGMHLWFDLVGYSPFTLRLPSAVAVGVAAALIVLLVSSRAGRSTAILAGVAFCLLPRVTWMGTEGRSYALTATLAVALTLLFLAAWRHGPAPRRIRLLWWAAYGVATALCTIVFIYLAFLVAAHGATALWAFLAGRRRGDRTAHRSLLGWAVVSTAAALVLLPFALAVVRQAGQVSWIKPVSWSTVESALVTQWFYLNPAFAWAGWALILVGVVRLARRPGDPAMSGADTARVTARNPSLLAIAVPWLVVPTLGVIVVSLVVSPLYSPRYLTFCAPAAGILIGVGLRALNRRWLVVTAIVALIALAAPQFLAQRMPESKQNSSWSEVSAFIASERAASPDDNAAIIYGPVRQHPAATTRVIAYSYPDAFAGLLDVKLKTPAAQTGQLWETRYPLDEVTDRFAGIDTVWLVTSDKQDWRPSVTAKLAALGYALDDERAFTGVNVLRYSR</sequence>
<accession>A0A317ZSD6</accession>
<evidence type="ECO:0000256" key="1">
    <source>
        <dbReference type="ARBA" id="ARBA00004651"/>
    </source>
</evidence>
<evidence type="ECO:0000256" key="3">
    <source>
        <dbReference type="ARBA" id="ARBA00022676"/>
    </source>
</evidence>
<dbReference type="GO" id="GO:0016763">
    <property type="term" value="F:pentosyltransferase activity"/>
    <property type="evidence" value="ECO:0007669"/>
    <property type="project" value="TreeGrafter"/>
</dbReference>
<feature type="transmembrane region" description="Helical" evidence="9">
    <location>
        <begin position="27"/>
        <end position="48"/>
    </location>
</feature>
<name>A0A317ZSD6_9MICO</name>
<feature type="region of interest" description="Disordered" evidence="8">
    <location>
        <begin position="1"/>
        <end position="20"/>
    </location>
</feature>
<feature type="transmembrane region" description="Helical" evidence="9">
    <location>
        <begin position="348"/>
        <end position="366"/>
    </location>
</feature>
<keyword evidence="5 9" id="KW-0812">Transmembrane</keyword>
<comment type="subcellular location">
    <subcellularLocation>
        <location evidence="1">Cell membrane</location>
        <topology evidence="1">Multi-pass membrane protein</topology>
    </subcellularLocation>
</comment>
<dbReference type="EMBL" id="QHLY01000009">
    <property type="protein sequence ID" value="PXA70149.1"/>
    <property type="molecule type" value="Genomic_DNA"/>
</dbReference>
<keyword evidence="4" id="KW-0808">Transferase</keyword>
<feature type="transmembrane region" description="Helical" evidence="9">
    <location>
        <begin position="186"/>
        <end position="215"/>
    </location>
</feature>
<feature type="transmembrane region" description="Helical" evidence="9">
    <location>
        <begin position="319"/>
        <end position="342"/>
    </location>
</feature>
<dbReference type="GO" id="GO:0010041">
    <property type="term" value="P:response to iron(III) ion"/>
    <property type="evidence" value="ECO:0007669"/>
    <property type="project" value="TreeGrafter"/>
</dbReference>
<evidence type="ECO:0000256" key="4">
    <source>
        <dbReference type="ARBA" id="ARBA00022679"/>
    </source>
</evidence>
<feature type="transmembrane region" description="Helical" evidence="9">
    <location>
        <begin position="280"/>
        <end position="298"/>
    </location>
</feature>
<dbReference type="AlphaFoldDB" id="A0A317ZSD6"/>
<evidence type="ECO:0000256" key="5">
    <source>
        <dbReference type="ARBA" id="ARBA00022692"/>
    </source>
</evidence>
<feature type="transmembrane region" description="Helical" evidence="9">
    <location>
        <begin position="147"/>
        <end position="166"/>
    </location>
</feature>
<evidence type="ECO:0000256" key="8">
    <source>
        <dbReference type="SAM" id="MobiDB-lite"/>
    </source>
</evidence>
<dbReference type="RefSeq" id="WP_110126623.1">
    <property type="nucleotide sequence ID" value="NZ_QHLY01000009.1"/>
</dbReference>
<keyword evidence="11" id="KW-1185">Reference proteome</keyword>
<dbReference type="PANTHER" id="PTHR33908:SF3">
    <property type="entry name" value="UNDECAPRENYL PHOSPHATE-ALPHA-4-AMINO-4-DEOXY-L-ARABINOSE ARABINOSYL TRANSFERASE"/>
    <property type="match status" value="1"/>
</dbReference>
<keyword evidence="2" id="KW-1003">Cell membrane</keyword>
<evidence type="ECO:0000256" key="7">
    <source>
        <dbReference type="ARBA" id="ARBA00023136"/>
    </source>
</evidence>
<comment type="caution">
    <text evidence="10">The sequence shown here is derived from an EMBL/GenBank/DDBJ whole genome shotgun (WGS) entry which is preliminary data.</text>
</comment>
<evidence type="ECO:0000256" key="2">
    <source>
        <dbReference type="ARBA" id="ARBA00022475"/>
    </source>
</evidence>
<organism evidence="10 11">
    <name type="scientific">Cryobacterium arcticum</name>
    <dbReference type="NCBI Taxonomy" id="670052"/>
    <lineage>
        <taxon>Bacteria</taxon>
        <taxon>Bacillati</taxon>
        <taxon>Actinomycetota</taxon>
        <taxon>Actinomycetes</taxon>
        <taxon>Micrococcales</taxon>
        <taxon>Microbacteriaceae</taxon>
        <taxon>Cryobacterium</taxon>
    </lineage>
</organism>
<dbReference type="PANTHER" id="PTHR33908">
    <property type="entry name" value="MANNOSYLTRANSFERASE YKCB-RELATED"/>
    <property type="match status" value="1"/>
</dbReference>
<keyword evidence="3" id="KW-0328">Glycosyltransferase</keyword>
<dbReference type="GO" id="GO:0005886">
    <property type="term" value="C:plasma membrane"/>
    <property type="evidence" value="ECO:0007669"/>
    <property type="project" value="UniProtKB-SubCell"/>
</dbReference>
<protein>
    <recommendedName>
        <fullName evidence="12">Glycosyltransferase RgtA/B/C/D-like domain-containing protein</fullName>
    </recommendedName>
</protein>
<dbReference type="GO" id="GO:0009103">
    <property type="term" value="P:lipopolysaccharide biosynthetic process"/>
    <property type="evidence" value="ECO:0007669"/>
    <property type="project" value="UniProtKB-ARBA"/>
</dbReference>
<feature type="transmembrane region" description="Helical" evidence="9">
    <location>
        <begin position="373"/>
        <end position="392"/>
    </location>
</feature>
<dbReference type="Proteomes" id="UP000246722">
    <property type="component" value="Unassembled WGS sequence"/>
</dbReference>
<evidence type="ECO:0000313" key="10">
    <source>
        <dbReference type="EMBL" id="PXA70149.1"/>
    </source>
</evidence>
<keyword evidence="6 9" id="KW-1133">Transmembrane helix</keyword>
<evidence type="ECO:0008006" key="12">
    <source>
        <dbReference type="Google" id="ProtNLM"/>
    </source>
</evidence>
<proteinExistence type="predicted"/>